<reference evidence="6 7" key="1">
    <citation type="submission" date="2019-12" db="EMBL/GenBank/DDBJ databases">
        <title>Genomic-based taxomic classification of the family Erythrobacteraceae.</title>
        <authorList>
            <person name="Xu L."/>
        </authorList>
    </citation>
    <scope>NUCLEOTIDE SEQUENCE [LARGE SCALE GENOMIC DNA]</scope>
    <source>
        <strain evidence="6 7">JCM 10282</strain>
    </source>
</reference>
<organism evidence="6 7">
    <name type="scientific">Erythrobacter ramosus</name>
    <dbReference type="NCBI Taxonomy" id="35811"/>
    <lineage>
        <taxon>Bacteria</taxon>
        <taxon>Pseudomonadati</taxon>
        <taxon>Pseudomonadota</taxon>
        <taxon>Alphaproteobacteria</taxon>
        <taxon>Sphingomonadales</taxon>
        <taxon>Erythrobacteraceae</taxon>
        <taxon>Erythrobacter/Porphyrobacter group</taxon>
        <taxon>Erythrobacter</taxon>
    </lineage>
</organism>
<dbReference type="Proteomes" id="UP000430021">
    <property type="component" value="Unassembled WGS sequence"/>
</dbReference>
<evidence type="ECO:0000256" key="3">
    <source>
        <dbReference type="ARBA" id="ARBA00023163"/>
    </source>
</evidence>
<comment type="caution">
    <text evidence="6">The sequence shown here is derived from an EMBL/GenBank/DDBJ whole genome shotgun (WGS) entry which is preliminary data.</text>
</comment>
<evidence type="ECO:0000256" key="2">
    <source>
        <dbReference type="ARBA" id="ARBA00023125"/>
    </source>
</evidence>
<evidence type="ECO:0000313" key="7">
    <source>
        <dbReference type="Proteomes" id="UP000430021"/>
    </source>
</evidence>
<dbReference type="SUPFAM" id="SSF47413">
    <property type="entry name" value="lambda repressor-like DNA-binding domains"/>
    <property type="match status" value="1"/>
</dbReference>
<dbReference type="Gene3D" id="1.10.260.40">
    <property type="entry name" value="lambda repressor-like DNA-binding domains"/>
    <property type="match status" value="1"/>
</dbReference>
<keyword evidence="3" id="KW-0804">Transcription</keyword>
<name>A0A6I4UFT0_9SPHN</name>
<feature type="domain" description="HTH lacI-type" evidence="4">
    <location>
        <begin position="16"/>
        <end position="70"/>
    </location>
</feature>
<dbReference type="InterPro" id="IPR046335">
    <property type="entry name" value="LacI/GalR-like_sensor"/>
</dbReference>
<evidence type="ECO:0000313" key="6">
    <source>
        <dbReference type="EMBL" id="MXP37376.1"/>
    </source>
</evidence>
<evidence type="ECO:0000259" key="4">
    <source>
        <dbReference type="PROSITE" id="PS50932"/>
    </source>
</evidence>
<keyword evidence="1" id="KW-0805">Transcription regulation</keyword>
<dbReference type="GO" id="GO:0003700">
    <property type="term" value="F:DNA-binding transcription factor activity"/>
    <property type="evidence" value="ECO:0007669"/>
    <property type="project" value="TreeGrafter"/>
</dbReference>
<dbReference type="CDD" id="cd06278">
    <property type="entry name" value="PBP1_LacI-like"/>
    <property type="match status" value="1"/>
</dbReference>
<dbReference type="EMBL" id="JACICE010000001">
    <property type="protein sequence ID" value="MBB3774984.1"/>
    <property type="molecule type" value="Genomic_DNA"/>
</dbReference>
<reference evidence="5 8" key="2">
    <citation type="submission" date="2020-08" db="EMBL/GenBank/DDBJ databases">
        <title>Genomic Encyclopedia of Type Strains, Phase IV (KMG-IV): sequencing the most valuable type-strain genomes for metagenomic binning, comparative biology and taxonomic classification.</title>
        <authorList>
            <person name="Goeker M."/>
        </authorList>
    </citation>
    <scope>NUCLEOTIDE SEQUENCE [LARGE SCALE GENOMIC DNA]</scope>
    <source>
        <strain evidence="5 8">DSM 8510</strain>
    </source>
</reference>
<keyword evidence="2 6" id="KW-0238">DNA-binding</keyword>
<keyword evidence="8" id="KW-1185">Reference proteome</keyword>
<dbReference type="AlphaFoldDB" id="A0A6I4UFT0"/>
<dbReference type="Pfam" id="PF00356">
    <property type="entry name" value="LacI"/>
    <property type="match status" value="1"/>
</dbReference>
<dbReference type="InterPro" id="IPR010982">
    <property type="entry name" value="Lambda_DNA-bd_dom_sf"/>
</dbReference>
<sequence>MPKKKLSEAMPGGSGATSYDVAELAGVSQSAVSRAFRKGASIAPKTREKIMRAAKQLGYQPNAFARGLITRRTNLVAVVISNLTNLYYPEVLAELTQRLSAVGHRVLLFSLASESEIDEMLGLIWPYRVDGAIIAARLKDDQIRQFNDRGIPIILYNRVGEAEPAASVACDSAAGERELVKHLLAAGHRRFGIIAGPQDSYVGEERLDSARRHLAAAGIEPFIYRGGFDYHSGDEGLRVLMVASGGALDAVIATNDAMALGAIDCARGAYDLTIPEQLSIVGFDGVGPATWGGYQLTTIRQPVRRMAQAAVDMLIERIEQPGMIPEQRLFGGELLPGRSARLG</sequence>
<dbReference type="InterPro" id="IPR028082">
    <property type="entry name" value="Peripla_BP_I"/>
</dbReference>
<dbReference type="EMBL" id="WTYB01000001">
    <property type="protein sequence ID" value="MXP37376.1"/>
    <property type="molecule type" value="Genomic_DNA"/>
</dbReference>
<dbReference type="RefSeq" id="WP_160759517.1">
    <property type="nucleotide sequence ID" value="NZ_BAAADZ010000002.1"/>
</dbReference>
<evidence type="ECO:0000256" key="1">
    <source>
        <dbReference type="ARBA" id="ARBA00023015"/>
    </source>
</evidence>
<dbReference type="Pfam" id="PF13377">
    <property type="entry name" value="Peripla_BP_3"/>
    <property type="match status" value="1"/>
</dbReference>
<protein>
    <submittedName>
        <fullName evidence="5">DNA-binding LacI/PurR family transcriptional regulator</fullName>
    </submittedName>
    <submittedName>
        <fullName evidence="6">LacI family DNA-binding transcriptional regulator</fullName>
    </submittedName>
</protein>
<dbReference type="PANTHER" id="PTHR30146">
    <property type="entry name" value="LACI-RELATED TRANSCRIPTIONAL REPRESSOR"/>
    <property type="match status" value="1"/>
</dbReference>
<dbReference type="GO" id="GO:0000976">
    <property type="term" value="F:transcription cis-regulatory region binding"/>
    <property type="evidence" value="ECO:0007669"/>
    <property type="project" value="TreeGrafter"/>
</dbReference>
<dbReference type="OrthoDB" id="7939625at2"/>
<dbReference type="SMART" id="SM00354">
    <property type="entry name" value="HTH_LACI"/>
    <property type="match status" value="1"/>
</dbReference>
<dbReference type="InterPro" id="IPR000843">
    <property type="entry name" value="HTH_LacI"/>
</dbReference>
<accession>A0A6I4UFT0</accession>
<proteinExistence type="predicted"/>
<dbReference type="PANTHER" id="PTHR30146:SF109">
    <property type="entry name" value="HTH-TYPE TRANSCRIPTIONAL REGULATOR GALS"/>
    <property type="match status" value="1"/>
</dbReference>
<dbReference type="PROSITE" id="PS50932">
    <property type="entry name" value="HTH_LACI_2"/>
    <property type="match status" value="1"/>
</dbReference>
<evidence type="ECO:0000313" key="8">
    <source>
        <dbReference type="Proteomes" id="UP000548685"/>
    </source>
</evidence>
<evidence type="ECO:0000313" key="5">
    <source>
        <dbReference type="EMBL" id="MBB3774984.1"/>
    </source>
</evidence>
<dbReference type="CDD" id="cd01392">
    <property type="entry name" value="HTH_LacI"/>
    <property type="match status" value="1"/>
</dbReference>
<dbReference type="Proteomes" id="UP000548685">
    <property type="component" value="Unassembled WGS sequence"/>
</dbReference>
<gene>
    <name evidence="5" type="ORF">FHS52_000927</name>
    <name evidence="6" type="ORF">GRI59_01955</name>
</gene>
<dbReference type="SUPFAM" id="SSF53822">
    <property type="entry name" value="Periplasmic binding protein-like I"/>
    <property type="match status" value="1"/>
</dbReference>
<dbReference type="Gene3D" id="3.40.50.2300">
    <property type="match status" value="2"/>
</dbReference>